<comment type="function">
    <text evidence="2">One of several proteins that assist in the late maturation steps of the functional core of the 30S ribosomal subunit. Associates with free 30S ribosomal subunits (but not with 30S subunits that are part of 70S ribosomes or polysomes). Required for efficient processing of 16S rRNA. May interact with the 5'-terminal helix region of 16S rRNA.</text>
</comment>
<evidence type="ECO:0000313" key="4">
    <source>
        <dbReference type="Proteomes" id="UP000007756"/>
    </source>
</evidence>
<dbReference type="RefSeq" id="WP_010874513.1">
    <property type="nucleotide sequence ID" value="NZ_CP010546.1"/>
</dbReference>
<accession>A0A0H3DLZ5</accession>
<dbReference type="Gene3D" id="3.30.300.20">
    <property type="match status" value="1"/>
</dbReference>
<dbReference type="PANTHER" id="PTHR33515:SF1">
    <property type="entry name" value="RIBOSOME-BINDING FACTOR A, CHLOROPLASTIC-RELATED"/>
    <property type="match status" value="1"/>
</dbReference>
<dbReference type="EMBL" id="CP002077">
    <property type="protein sequence ID" value="ADK86785.1"/>
    <property type="molecule type" value="Genomic_DNA"/>
</dbReference>
<evidence type="ECO:0000256" key="2">
    <source>
        <dbReference type="HAMAP-Rule" id="MF_00003"/>
    </source>
</evidence>
<proteinExistence type="inferred from homology"/>
<dbReference type="Pfam" id="PF02033">
    <property type="entry name" value="RBFA"/>
    <property type="match status" value="1"/>
</dbReference>
<dbReference type="GO" id="GO:0005829">
    <property type="term" value="C:cytosol"/>
    <property type="evidence" value="ECO:0007669"/>
    <property type="project" value="TreeGrafter"/>
</dbReference>
<dbReference type="GO" id="GO:0030490">
    <property type="term" value="P:maturation of SSU-rRNA"/>
    <property type="evidence" value="ECO:0007669"/>
    <property type="project" value="UniProtKB-UniRule"/>
</dbReference>
<dbReference type="KEGG" id="mpj:MPNE_0184"/>
<dbReference type="HAMAP" id="MF_00003">
    <property type="entry name" value="RbfA"/>
    <property type="match status" value="1"/>
</dbReference>
<dbReference type="InterPro" id="IPR023799">
    <property type="entry name" value="RbfA_dom_sf"/>
</dbReference>
<dbReference type="InterPro" id="IPR020053">
    <property type="entry name" value="Ribosome-bd_factorA_CS"/>
</dbReference>
<dbReference type="GeneID" id="66609196"/>
<comment type="subcellular location">
    <subcellularLocation>
        <location evidence="2">Cytoplasm</location>
    </subcellularLocation>
</comment>
<comment type="subunit">
    <text evidence="2">Monomer. Binds 30S ribosomal subunits, but not 50S ribosomal subunits or 70S ribosomes.</text>
</comment>
<reference evidence="3 4" key="1">
    <citation type="journal article" date="2010" name="Appl. Environ. Microbiol.">
        <title>Targeted chromosomal knockouts in Mycoplasma pneumoniae.</title>
        <authorList>
            <person name="Krishnakumar R."/>
            <person name="Assad-Garcia N."/>
            <person name="Benders G.A."/>
            <person name="Phan Q."/>
            <person name="Montague M.G."/>
            <person name="Glass J.I."/>
        </authorList>
    </citation>
    <scope>NUCLEOTIDE SEQUENCE [LARGE SCALE GENOMIC DNA]</scope>
    <source>
        <strain evidence="4">ATCC 15531 / DSM 22911 / NBRC 14401 / NCTC 10119 / FH</strain>
    </source>
</reference>
<dbReference type="PROSITE" id="PS01319">
    <property type="entry name" value="RBFA"/>
    <property type="match status" value="1"/>
</dbReference>
<evidence type="ECO:0000313" key="3">
    <source>
        <dbReference type="EMBL" id="ADK86785.1"/>
    </source>
</evidence>
<sequence>MASYKKERLENDIIRLINRTVIHEIYNETVKTGHVTHVKLSDDLLHVTVYLDCYNREQIDRVVGAFNQAKGVFSRVLAHNLYLAKAVQIHFVKDKAIDNAMRIESIINSLKKSKPN</sequence>
<protein>
    <recommendedName>
        <fullName evidence="2">Ribosome-binding factor A</fullName>
    </recommendedName>
</protein>
<comment type="similarity">
    <text evidence="2">Belongs to the RbfA family.</text>
</comment>
<evidence type="ECO:0000256" key="1">
    <source>
        <dbReference type="ARBA" id="ARBA00022517"/>
    </source>
</evidence>
<dbReference type="SMR" id="A0A0H3DLZ5"/>
<dbReference type="STRING" id="722438.F539_00900"/>
<dbReference type="Proteomes" id="UP000007756">
    <property type="component" value="Chromosome"/>
</dbReference>
<dbReference type="eggNOG" id="COG0858">
    <property type="taxonomic scope" value="Bacteria"/>
</dbReference>
<gene>
    <name evidence="2 3" type="primary">rbfA</name>
    <name evidence="3" type="ordered locus">MPNE_0184</name>
</gene>
<dbReference type="HOGENOM" id="CLU_089475_6_5_14"/>
<dbReference type="SUPFAM" id="SSF89919">
    <property type="entry name" value="Ribosome-binding factor A, RbfA"/>
    <property type="match status" value="1"/>
</dbReference>
<dbReference type="InterPro" id="IPR015946">
    <property type="entry name" value="KH_dom-like_a/b"/>
</dbReference>
<dbReference type="PATRIC" id="fig|722438.3.peg.178"/>
<dbReference type="PaxDb" id="722438-MPNE_0184"/>
<keyword evidence="2" id="KW-0963">Cytoplasm</keyword>
<name>A0A0H3DLZ5_MYCPB</name>
<keyword evidence="1 2" id="KW-0690">Ribosome biogenesis</keyword>
<dbReference type="PANTHER" id="PTHR33515">
    <property type="entry name" value="RIBOSOME-BINDING FACTOR A, CHLOROPLASTIC-RELATED"/>
    <property type="match status" value="1"/>
</dbReference>
<dbReference type="AlphaFoldDB" id="A0A0H3DLZ5"/>
<dbReference type="GO" id="GO:0043024">
    <property type="term" value="F:ribosomal small subunit binding"/>
    <property type="evidence" value="ECO:0007669"/>
    <property type="project" value="TreeGrafter"/>
</dbReference>
<organism evidence="3 4">
    <name type="scientific">Mycoplasmoides pneumoniae (strain ATCC 15531 / DSM 23978 / CIP 103766 / NBRC 14401 / NCTC 10119 / FH)</name>
    <name type="common">Mycoplasma pneumoniae</name>
    <dbReference type="NCBI Taxonomy" id="722438"/>
    <lineage>
        <taxon>Bacteria</taxon>
        <taxon>Bacillati</taxon>
        <taxon>Mycoplasmatota</taxon>
        <taxon>Mycoplasmoidales</taxon>
        <taxon>Mycoplasmoidaceae</taxon>
        <taxon>Mycoplasmoides</taxon>
    </lineage>
</organism>
<dbReference type="InterPro" id="IPR000238">
    <property type="entry name" value="RbfA"/>
</dbReference>
<dbReference type="NCBIfam" id="TIGR00082">
    <property type="entry name" value="rbfA"/>
    <property type="match status" value="1"/>
</dbReference>